<feature type="compositionally biased region" description="Low complexity" evidence="5">
    <location>
        <begin position="177"/>
        <end position="195"/>
    </location>
</feature>
<evidence type="ECO:0000313" key="9">
    <source>
        <dbReference type="Proteomes" id="UP000284706"/>
    </source>
</evidence>
<dbReference type="Pfam" id="PF00153">
    <property type="entry name" value="Mito_carr"/>
    <property type="match status" value="1"/>
</dbReference>
<dbReference type="AlphaFoldDB" id="A0A409WD86"/>
<dbReference type="InterPro" id="IPR018108">
    <property type="entry name" value="MCP_transmembrane"/>
</dbReference>
<keyword evidence="4 6" id="KW-0472">Membrane</keyword>
<feature type="region of interest" description="Disordered" evidence="5">
    <location>
        <begin position="159"/>
        <end position="195"/>
    </location>
</feature>
<keyword evidence="9" id="KW-1185">Reference proteome</keyword>
<dbReference type="InterPro" id="IPR023395">
    <property type="entry name" value="MCP_dom_sf"/>
</dbReference>
<dbReference type="Gene3D" id="1.50.40.10">
    <property type="entry name" value="Mitochondrial carrier domain"/>
    <property type="match status" value="1"/>
</dbReference>
<evidence type="ECO:0000256" key="1">
    <source>
        <dbReference type="ARBA" id="ARBA00004141"/>
    </source>
</evidence>
<accession>A0A409WD86</accession>
<protein>
    <submittedName>
        <fullName evidence="8">Uncharacterized protein</fullName>
    </submittedName>
</protein>
<comment type="caution">
    <text evidence="8">The sequence shown here is derived from an EMBL/GenBank/DDBJ whole genome shotgun (WGS) entry which is preliminary data.</text>
</comment>
<dbReference type="OrthoDB" id="21292at2759"/>
<keyword evidence="7" id="KW-0732">Signal</keyword>
<dbReference type="EMBL" id="NHYE01005155">
    <property type="protein sequence ID" value="PPQ76477.1"/>
    <property type="molecule type" value="Genomic_DNA"/>
</dbReference>
<evidence type="ECO:0000313" key="8">
    <source>
        <dbReference type="EMBL" id="PPQ76477.1"/>
    </source>
</evidence>
<sequence length="581" mass="62290">MKYLVAATALVSSIPGIWSMTINTPTGVTQCQPVLLTWSDGQAPYYLSIIPGGQAAAEPLKTFPAQSGNSMTWIADLAAGTKVLEDGVNPTSNSCLSGSNNPPAPQQVNYASVAAAADSVSSAASTSAGVASAAPASSSSRVTLSAAGTMSNRPTNAATQAVQTNNQQASVSSARPSGTAPASAGTGSTGASTSGAQTRFAVGTSLVLAGGLGLLGAALFFFAFYHAMLDVFFLALLVPIIGTVVRYRATYHPKDGRSGPAPDTLPMVNASVASSHVLAATTAVEPNAKDQSEPHHVKVDIEEVTVESSTTDPMNTRSRSSVAPTFLSVFKKVWNEEKLEGIFKGIVPGLLAVLFSRGYVSPAALSFSDNYYTILPSNVLYLLFMATTYRIITTHHKLRYSAPKEMLRLLFSEYERSHPFKSLYQSGLVTPYLVEILVDMFVVQVLYEKLGGVGPLLDHLDDEEWWKVFHHPIWTEWAKAAAYWLIAIISTLLLAPIDVIVTRLAIRPLYDSPDSSENKNEEKLLDAGHVAPPSYLSLTTEQLPYLGFKDCLDRIIKEEGYGPLYRSWLLTFIGCLVPILR</sequence>
<evidence type="ECO:0000256" key="5">
    <source>
        <dbReference type="SAM" id="MobiDB-lite"/>
    </source>
</evidence>
<dbReference type="PANTHER" id="PTHR37487:SF2">
    <property type="entry name" value="EXPRESSED PROTEIN"/>
    <property type="match status" value="1"/>
</dbReference>
<name>A0A409WD86_9AGAR</name>
<dbReference type="PANTHER" id="PTHR37487">
    <property type="entry name" value="CHROMOSOME 1, WHOLE GENOME SHOTGUN SEQUENCE"/>
    <property type="match status" value="1"/>
</dbReference>
<proteinExistence type="predicted"/>
<dbReference type="InParanoid" id="A0A409WD86"/>
<keyword evidence="3 6" id="KW-1133">Transmembrane helix</keyword>
<evidence type="ECO:0000256" key="7">
    <source>
        <dbReference type="SAM" id="SignalP"/>
    </source>
</evidence>
<feature type="compositionally biased region" description="Low complexity" evidence="5">
    <location>
        <begin position="159"/>
        <end position="169"/>
    </location>
</feature>
<evidence type="ECO:0000256" key="6">
    <source>
        <dbReference type="SAM" id="Phobius"/>
    </source>
</evidence>
<feature type="transmembrane region" description="Helical" evidence="6">
    <location>
        <begin position="341"/>
        <end position="359"/>
    </location>
</feature>
<feature type="signal peptide" evidence="7">
    <location>
        <begin position="1"/>
        <end position="19"/>
    </location>
</feature>
<dbReference type="GO" id="GO:0016020">
    <property type="term" value="C:membrane"/>
    <property type="evidence" value="ECO:0007669"/>
    <property type="project" value="UniProtKB-SubCell"/>
</dbReference>
<feature type="transmembrane region" description="Helical" evidence="6">
    <location>
        <begin position="371"/>
        <end position="392"/>
    </location>
</feature>
<comment type="subcellular location">
    <subcellularLocation>
        <location evidence="1">Membrane</location>
        <topology evidence="1">Multi-pass membrane protein</topology>
    </subcellularLocation>
</comment>
<evidence type="ECO:0000256" key="4">
    <source>
        <dbReference type="ARBA" id="ARBA00023136"/>
    </source>
</evidence>
<dbReference type="SUPFAM" id="SSF103506">
    <property type="entry name" value="Mitochondrial carrier"/>
    <property type="match status" value="1"/>
</dbReference>
<feature type="transmembrane region" description="Helical" evidence="6">
    <location>
        <begin position="200"/>
        <end position="225"/>
    </location>
</feature>
<reference evidence="8 9" key="1">
    <citation type="journal article" date="2018" name="Evol. Lett.">
        <title>Horizontal gene cluster transfer increased hallucinogenic mushroom diversity.</title>
        <authorList>
            <person name="Reynolds H.T."/>
            <person name="Vijayakumar V."/>
            <person name="Gluck-Thaler E."/>
            <person name="Korotkin H.B."/>
            <person name="Matheny P.B."/>
            <person name="Slot J.C."/>
        </authorList>
    </citation>
    <scope>NUCLEOTIDE SEQUENCE [LARGE SCALE GENOMIC DNA]</scope>
    <source>
        <strain evidence="8 9">SRW20</strain>
    </source>
</reference>
<evidence type="ECO:0000256" key="3">
    <source>
        <dbReference type="ARBA" id="ARBA00022989"/>
    </source>
</evidence>
<gene>
    <name evidence="8" type="ORF">CVT26_012552</name>
</gene>
<dbReference type="STRING" id="231916.A0A409WD86"/>
<dbReference type="Proteomes" id="UP000284706">
    <property type="component" value="Unassembled WGS sequence"/>
</dbReference>
<organism evidence="8 9">
    <name type="scientific">Gymnopilus dilepis</name>
    <dbReference type="NCBI Taxonomy" id="231916"/>
    <lineage>
        <taxon>Eukaryota</taxon>
        <taxon>Fungi</taxon>
        <taxon>Dikarya</taxon>
        <taxon>Basidiomycota</taxon>
        <taxon>Agaricomycotina</taxon>
        <taxon>Agaricomycetes</taxon>
        <taxon>Agaricomycetidae</taxon>
        <taxon>Agaricales</taxon>
        <taxon>Agaricineae</taxon>
        <taxon>Hymenogastraceae</taxon>
        <taxon>Gymnopilus</taxon>
    </lineage>
</organism>
<evidence type="ECO:0000256" key="2">
    <source>
        <dbReference type="ARBA" id="ARBA00022692"/>
    </source>
</evidence>
<feature type="transmembrane region" description="Helical" evidence="6">
    <location>
        <begin position="231"/>
        <end position="249"/>
    </location>
</feature>
<feature type="chain" id="PRO_5019484625" evidence="7">
    <location>
        <begin position="20"/>
        <end position="581"/>
    </location>
</feature>
<keyword evidence="2 6" id="KW-0812">Transmembrane</keyword>
<feature type="transmembrane region" description="Helical" evidence="6">
    <location>
        <begin position="481"/>
        <end position="501"/>
    </location>
</feature>